<dbReference type="AlphaFoldDB" id="A0A098VTX6"/>
<protein>
    <submittedName>
        <fullName evidence="2">Uncharacterized protein</fullName>
    </submittedName>
</protein>
<feature type="compositionally biased region" description="Acidic residues" evidence="1">
    <location>
        <begin position="193"/>
        <end position="202"/>
    </location>
</feature>
<name>A0A098VTX6_9MICR</name>
<comment type="caution">
    <text evidence="2">The sequence shown here is derived from an EMBL/GenBank/DDBJ whole genome shotgun (WGS) entry which is preliminary data.</text>
</comment>
<keyword evidence="3" id="KW-1185">Reference proteome</keyword>
<dbReference type="RefSeq" id="XP_013238806.1">
    <property type="nucleotide sequence ID" value="XM_013383352.1"/>
</dbReference>
<sequence length="300" mass="32214">MHSENTSSHKLESFSANQNAAIVDNIGNMKLSESSCSMLSPGRVPLKNQASSSSLLKSPAVRSLASPTKSLLNTPTRILPTSPKTDTAALRRSPRLLSRLIQGMDINTNARNTVQDMSSPNPFVDLGAFPSKKESSAKITNFDTIISSSPQKQKSFISQPDANARPNGVVEIPLLLPTGKTPRATRSISFPSSEEDEKEDDQGGVCGENSLNLSNTIELFSPGFHGEIVHHAHGVMSSFDSQSLVDKISNEFAEPSACELEFYQSEEYADGISFVASLPHVSNLPAHPFHGSSPVLPSIP</sequence>
<dbReference type="HOGENOM" id="CLU_932409_0_0_1"/>
<gene>
    <name evidence="2" type="ORF">DI09_180p50</name>
</gene>
<feature type="non-terminal residue" evidence="2">
    <location>
        <position position="300"/>
    </location>
</feature>
<dbReference type="VEuPathDB" id="MicrosporidiaDB:DI09_180p50"/>
<dbReference type="Proteomes" id="UP000029725">
    <property type="component" value="Unassembled WGS sequence"/>
</dbReference>
<reference evidence="2 3" key="1">
    <citation type="submission" date="2014-04" db="EMBL/GenBank/DDBJ databases">
        <title>A new species of microsporidia sheds light on the evolution of extreme parasitism.</title>
        <authorList>
            <person name="Haag K.L."/>
            <person name="James T.Y."/>
            <person name="Larsson R."/>
            <person name="Schaer T.M."/>
            <person name="Refardt D."/>
            <person name="Pombert J.-F."/>
            <person name="Ebert D."/>
        </authorList>
    </citation>
    <scope>NUCLEOTIDE SEQUENCE [LARGE SCALE GENOMIC DNA]</scope>
    <source>
        <strain evidence="2 3">UGP3</strain>
        <tissue evidence="2">Spores</tissue>
    </source>
</reference>
<dbReference type="EMBL" id="JMKJ01000089">
    <property type="protein sequence ID" value="KGG52370.1"/>
    <property type="molecule type" value="Genomic_DNA"/>
</dbReference>
<feature type="region of interest" description="Disordered" evidence="1">
    <location>
        <begin position="180"/>
        <end position="208"/>
    </location>
</feature>
<organism evidence="2 3">
    <name type="scientific">Mitosporidium daphniae</name>
    <dbReference type="NCBI Taxonomy" id="1485682"/>
    <lineage>
        <taxon>Eukaryota</taxon>
        <taxon>Fungi</taxon>
        <taxon>Fungi incertae sedis</taxon>
        <taxon>Microsporidia</taxon>
        <taxon>Mitosporidium</taxon>
    </lineage>
</organism>
<evidence type="ECO:0000313" key="3">
    <source>
        <dbReference type="Proteomes" id="UP000029725"/>
    </source>
</evidence>
<evidence type="ECO:0000256" key="1">
    <source>
        <dbReference type="SAM" id="MobiDB-lite"/>
    </source>
</evidence>
<evidence type="ECO:0000313" key="2">
    <source>
        <dbReference type="EMBL" id="KGG52370.1"/>
    </source>
</evidence>
<feature type="compositionally biased region" description="Polar residues" evidence="1">
    <location>
        <begin position="65"/>
        <end position="76"/>
    </location>
</feature>
<feature type="region of interest" description="Disordered" evidence="1">
    <location>
        <begin position="47"/>
        <end position="88"/>
    </location>
</feature>
<dbReference type="GeneID" id="25258748"/>
<proteinExistence type="predicted"/>
<accession>A0A098VTX6</accession>